<protein>
    <submittedName>
        <fullName evidence="3">Uncharacterized protein</fullName>
    </submittedName>
</protein>
<dbReference type="OMA" id="AVYNTCY"/>
<dbReference type="OrthoDB" id="5371740at2759"/>
<dbReference type="EMBL" id="JH767588">
    <property type="protein sequence ID" value="EON67590.1"/>
    <property type="molecule type" value="Genomic_DNA"/>
</dbReference>
<dbReference type="AlphaFoldDB" id="R7Z094"/>
<dbReference type="Pfam" id="PF00106">
    <property type="entry name" value="adh_short"/>
    <property type="match status" value="1"/>
</dbReference>
<evidence type="ECO:0000256" key="1">
    <source>
        <dbReference type="ARBA" id="ARBA00006484"/>
    </source>
</evidence>
<proteinExistence type="inferred from homology"/>
<evidence type="ECO:0000313" key="4">
    <source>
        <dbReference type="Proteomes" id="UP000016924"/>
    </source>
</evidence>
<dbReference type="eggNOG" id="KOG4169">
    <property type="taxonomic scope" value="Eukaryota"/>
</dbReference>
<dbReference type="GeneID" id="19904269"/>
<dbReference type="InterPro" id="IPR002347">
    <property type="entry name" value="SDR_fam"/>
</dbReference>
<keyword evidence="2" id="KW-0560">Oxidoreductase</keyword>
<evidence type="ECO:0000256" key="2">
    <source>
        <dbReference type="ARBA" id="ARBA00023002"/>
    </source>
</evidence>
<gene>
    <name evidence="3" type="ORF">W97_06958</name>
</gene>
<dbReference type="HOGENOM" id="CLU_010194_13_3_1"/>
<organism evidence="3 4">
    <name type="scientific">Coniosporium apollinis (strain CBS 100218)</name>
    <name type="common">Rock-inhabiting black yeast</name>
    <dbReference type="NCBI Taxonomy" id="1168221"/>
    <lineage>
        <taxon>Eukaryota</taxon>
        <taxon>Fungi</taxon>
        <taxon>Dikarya</taxon>
        <taxon>Ascomycota</taxon>
        <taxon>Pezizomycotina</taxon>
        <taxon>Dothideomycetes</taxon>
        <taxon>Dothideomycetes incertae sedis</taxon>
        <taxon>Coniosporium</taxon>
    </lineage>
</organism>
<dbReference type="PANTHER" id="PTHR44229:SF4">
    <property type="entry name" value="15-HYDROXYPROSTAGLANDIN DEHYDROGENASE [NAD(+)]"/>
    <property type="match status" value="1"/>
</dbReference>
<dbReference type="GO" id="GO:0016616">
    <property type="term" value="F:oxidoreductase activity, acting on the CH-OH group of donors, NAD or NADP as acceptor"/>
    <property type="evidence" value="ECO:0007669"/>
    <property type="project" value="TreeGrafter"/>
</dbReference>
<dbReference type="InterPro" id="IPR036291">
    <property type="entry name" value="NAD(P)-bd_dom_sf"/>
</dbReference>
<evidence type="ECO:0000313" key="3">
    <source>
        <dbReference type="EMBL" id="EON67590.1"/>
    </source>
</evidence>
<dbReference type="SUPFAM" id="SSF51735">
    <property type="entry name" value="NAD(P)-binding Rossmann-fold domains"/>
    <property type="match status" value="1"/>
</dbReference>
<dbReference type="Gene3D" id="3.40.50.720">
    <property type="entry name" value="NAD(P)-binding Rossmann-like Domain"/>
    <property type="match status" value="1"/>
</dbReference>
<accession>R7Z094</accession>
<name>R7Z094_CONA1</name>
<dbReference type="PANTHER" id="PTHR44229">
    <property type="entry name" value="15-HYDROXYPROSTAGLANDIN DEHYDROGENASE [NAD(+)]"/>
    <property type="match status" value="1"/>
</dbReference>
<comment type="similarity">
    <text evidence="1">Belongs to the short-chain dehydrogenases/reductases (SDR) family.</text>
</comment>
<dbReference type="PRINTS" id="PR00081">
    <property type="entry name" value="GDHRDH"/>
</dbReference>
<dbReference type="STRING" id="1168221.R7Z094"/>
<sequence length="337" mass="35699">MATVKDPYATTPKIDFNTSADGSILKGQSVLVTGGANGIGAGIATAIAEAGAYVTVADINPTAGEKLVSSLADKDLHVQFCHTDVTSWSSQLETFKRVLSFSPSKTIDIVVAVAGLSGISLRHWLNAPHTDGNSEPTPPPTRVLDVNLTGVFYTMHLALHYFREAGIAESPAPSKQIVFMSSLAGYLALPMSCDYQAAKFGVRGLFKSLRTRTGVLGEGKPMLRCNLIAPTFIKTQMTAMLEEPLKKIEIPMAEVADVVDGCMRLVTDEDVVGRAIAIAPSRDGKPGSGNFDLCDDYEGLDGGRETLNKIRDGTLGGDAFADLGVITDGQAYTAARK</sequence>
<dbReference type="GO" id="GO:0005737">
    <property type="term" value="C:cytoplasm"/>
    <property type="evidence" value="ECO:0007669"/>
    <property type="project" value="TreeGrafter"/>
</dbReference>
<reference evidence="4" key="1">
    <citation type="submission" date="2012-06" db="EMBL/GenBank/DDBJ databases">
        <title>The genome sequence of Coniosporium apollinis CBS 100218.</title>
        <authorList>
            <consortium name="The Broad Institute Genome Sequencing Platform"/>
            <person name="Cuomo C."/>
            <person name="Gorbushina A."/>
            <person name="Noack S."/>
            <person name="Walker B."/>
            <person name="Young S.K."/>
            <person name="Zeng Q."/>
            <person name="Gargeya S."/>
            <person name="Fitzgerald M."/>
            <person name="Haas B."/>
            <person name="Abouelleil A."/>
            <person name="Alvarado L."/>
            <person name="Arachchi H.M."/>
            <person name="Berlin A.M."/>
            <person name="Chapman S.B."/>
            <person name="Goldberg J."/>
            <person name="Griggs A."/>
            <person name="Gujja S."/>
            <person name="Hansen M."/>
            <person name="Howarth C."/>
            <person name="Imamovic A."/>
            <person name="Larimer J."/>
            <person name="McCowan C."/>
            <person name="Montmayeur A."/>
            <person name="Murphy C."/>
            <person name="Neiman D."/>
            <person name="Pearson M."/>
            <person name="Priest M."/>
            <person name="Roberts A."/>
            <person name="Saif S."/>
            <person name="Shea T."/>
            <person name="Sisk P."/>
            <person name="Sykes S."/>
            <person name="Wortman J."/>
            <person name="Nusbaum C."/>
            <person name="Birren B."/>
        </authorList>
    </citation>
    <scope>NUCLEOTIDE SEQUENCE [LARGE SCALE GENOMIC DNA]</scope>
    <source>
        <strain evidence="4">CBS 100218</strain>
    </source>
</reference>
<keyword evidence="4" id="KW-1185">Reference proteome</keyword>
<dbReference type="Proteomes" id="UP000016924">
    <property type="component" value="Unassembled WGS sequence"/>
</dbReference>
<dbReference type="RefSeq" id="XP_007782907.1">
    <property type="nucleotide sequence ID" value="XM_007784717.1"/>
</dbReference>